<dbReference type="InterPro" id="IPR019554">
    <property type="entry name" value="Soluble_ligand-bd"/>
</dbReference>
<name>A0A1D8GPF1_9FIRM</name>
<dbReference type="Gene3D" id="3.10.560.10">
    <property type="entry name" value="Outer membrane lipoprotein wza domain like"/>
    <property type="match status" value="1"/>
</dbReference>
<dbReference type="Gene3D" id="1.10.150.310">
    <property type="entry name" value="Tex RuvX-like domain-like"/>
    <property type="match status" value="1"/>
</dbReference>
<dbReference type="InterPro" id="IPR003583">
    <property type="entry name" value="Hlx-hairpin-Hlx_DNA-bd_motif"/>
</dbReference>
<dbReference type="InterPro" id="IPR010994">
    <property type="entry name" value="RuvA_2-like"/>
</dbReference>
<accession>A0A1D8GPF1</accession>
<dbReference type="SUPFAM" id="SSF47781">
    <property type="entry name" value="RuvA domain 2-like"/>
    <property type="match status" value="1"/>
</dbReference>
<evidence type="ECO:0000313" key="4">
    <source>
        <dbReference type="Proteomes" id="UP000095743"/>
    </source>
</evidence>
<evidence type="ECO:0000259" key="2">
    <source>
        <dbReference type="SMART" id="SM00278"/>
    </source>
</evidence>
<evidence type="ECO:0000313" key="3">
    <source>
        <dbReference type="EMBL" id="AOT72783.1"/>
    </source>
</evidence>
<dbReference type="OrthoDB" id="9790239at2"/>
<gene>
    <name evidence="3" type="ORF">Gferi_26430</name>
</gene>
<dbReference type="EMBL" id="CP017269">
    <property type="protein sequence ID" value="AOT72783.1"/>
    <property type="molecule type" value="Genomic_DNA"/>
</dbReference>
<dbReference type="GO" id="GO:0006281">
    <property type="term" value="P:DNA repair"/>
    <property type="evidence" value="ECO:0007669"/>
    <property type="project" value="InterPro"/>
</dbReference>
<feature type="transmembrane region" description="Helical" evidence="1">
    <location>
        <begin position="9"/>
        <end position="29"/>
    </location>
</feature>
<dbReference type="PANTHER" id="PTHR21180:SF32">
    <property type="entry name" value="ENDONUCLEASE_EXONUCLEASE_PHOSPHATASE FAMILY DOMAIN-CONTAINING PROTEIN 1"/>
    <property type="match status" value="1"/>
</dbReference>
<feature type="domain" description="Helix-hairpin-helix DNA-binding motif class 1" evidence="2">
    <location>
        <begin position="185"/>
        <end position="204"/>
    </location>
</feature>
<dbReference type="InterPro" id="IPR004509">
    <property type="entry name" value="Competence_ComEA_HhH"/>
</dbReference>
<evidence type="ECO:0000256" key="1">
    <source>
        <dbReference type="SAM" id="Phobius"/>
    </source>
</evidence>
<reference evidence="3 4" key="1">
    <citation type="submission" date="2016-09" db="EMBL/GenBank/DDBJ databases">
        <title>Genomic analysis reveals versatility of anaerobic energy metabolism of Geosporobacter ferrireducens IRF9 of phylum Firmicutes.</title>
        <authorList>
            <person name="Kim S.-J."/>
        </authorList>
    </citation>
    <scope>NUCLEOTIDE SEQUENCE [LARGE SCALE GENOMIC DNA]</scope>
    <source>
        <strain evidence="3 4">IRF9</strain>
    </source>
</reference>
<keyword evidence="1" id="KW-0812">Transmembrane</keyword>
<dbReference type="SMART" id="SM00278">
    <property type="entry name" value="HhH1"/>
    <property type="match status" value="2"/>
</dbReference>
<dbReference type="NCBIfam" id="TIGR00426">
    <property type="entry name" value="competence protein ComEA helix-hairpin-helix repeat region"/>
    <property type="match status" value="1"/>
</dbReference>
<keyword evidence="4" id="KW-1185">Reference proteome</keyword>
<dbReference type="Pfam" id="PF12836">
    <property type="entry name" value="HHH_3"/>
    <property type="match status" value="1"/>
</dbReference>
<dbReference type="PANTHER" id="PTHR21180">
    <property type="entry name" value="ENDONUCLEASE/EXONUCLEASE/PHOSPHATASE FAMILY DOMAIN-CONTAINING PROTEIN 1"/>
    <property type="match status" value="1"/>
</dbReference>
<feature type="domain" description="Helix-hairpin-helix DNA-binding motif class 1" evidence="2">
    <location>
        <begin position="155"/>
        <end position="174"/>
    </location>
</feature>
<dbReference type="Pfam" id="PF10531">
    <property type="entry name" value="SLBB"/>
    <property type="match status" value="1"/>
</dbReference>
<dbReference type="GO" id="GO:0015627">
    <property type="term" value="C:type II protein secretion system complex"/>
    <property type="evidence" value="ECO:0007669"/>
    <property type="project" value="TreeGrafter"/>
</dbReference>
<sequence>MVRLSKREYIIIGALAACMIFFMIGKHILLRSQKPTIEFYQDQAIEGSNIVETDANEPEQERERFIIVDICGAVQQPGVVKLKEGGRIIDAVEIAGGLLPTADRRQVNLARILEDGEQVYIPEAGEIEYTANVEVQQENLSAQNGKTNINTATQAELEALNGIGKVLAERILQYRNEKGKFKTIDEIKNVSGIGDKKFEGIKDYISVR</sequence>
<keyword evidence="1" id="KW-1133">Transmembrane helix</keyword>
<dbReference type="GO" id="GO:0003677">
    <property type="term" value="F:DNA binding"/>
    <property type="evidence" value="ECO:0007669"/>
    <property type="project" value="InterPro"/>
</dbReference>
<dbReference type="Proteomes" id="UP000095743">
    <property type="component" value="Chromosome"/>
</dbReference>
<dbReference type="RefSeq" id="WP_069981092.1">
    <property type="nucleotide sequence ID" value="NZ_CP017269.1"/>
</dbReference>
<dbReference type="STRING" id="1424294.Gferi_26430"/>
<keyword evidence="1" id="KW-0472">Membrane</keyword>
<proteinExistence type="predicted"/>
<dbReference type="AlphaFoldDB" id="A0A1D8GPF1"/>
<dbReference type="GO" id="GO:0015628">
    <property type="term" value="P:protein secretion by the type II secretion system"/>
    <property type="evidence" value="ECO:0007669"/>
    <property type="project" value="TreeGrafter"/>
</dbReference>
<dbReference type="KEGG" id="gfe:Gferi_26430"/>
<protein>
    <recommendedName>
        <fullName evidence="2">Helix-hairpin-helix DNA-binding motif class 1 domain-containing protein</fullName>
    </recommendedName>
</protein>
<organism evidence="3 4">
    <name type="scientific">Geosporobacter ferrireducens</name>
    <dbReference type="NCBI Taxonomy" id="1424294"/>
    <lineage>
        <taxon>Bacteria</taxon>
        <taxon>Bacillati</taxon>
        <taxon>Bacillota</taxon>
        <taxon>Clostridia</taxon>
        <taxon>Peptostreptococcales</taxon>
        <taxon>Thermotaleaceae</taxon>
        <taxon>Geosporobacter</taxon>
    </lineage>
</organism>
<dbReference type="InterPro" id="IPR051675">
    <property type="entry name" value="Endo/Exo/Phosphatase_dom_1"/>
</dbReference>